<dbReference type="GO" id="GO:0006935">
    <property type="term" value="P:chemotaxis"/>
    <property type="evidence" value="ECO:0007669"/>
    <property type="project" value="InterPro"/>
</dbReference>
<dbReference type="RefSeq" id="WP_072985252.1">
    <property type="nucleotide sequence ID" value="NZ_FQZB01000004.1"/>
</dbReference>
<evidence type="ECO:0000256" key="2">
    <source>
        <dbReference type="ARBA" id="ARBA00029447"/>
    </source>
</evidence>
<evidence type="ECO:0000256" key="1">
    <source>
        <dbReference type="ARBA" id="ARBA00023224"/>
    </source>
</evidence>
<dbReference type="GO" id="GO:0007165">
    <property type="term" value="P:signal transduction"/>
    <property type="evidence" value="ECO:0007669"/>
    <property type="project" value="UniProtKB-KW"/>
</dbReference>
<keyword evidence="9" id="KW-1185">Reference proteome</keyword>
<dbReference type="InterPro" id="IPR004090">
    <property type="entry name" value="Chemotax_Me-accpt_rcpt"/>
</dbReference>
<dbReference type="GO" id="GO:0004888">
    <property type="term" value="F:transmembrane signaling receptor activity"/>
    <property type="evidence" value="ECO:0007669"/>
    <property type="project" value="InterPro"/>
</dbReference>
<dbReference type="PANTHER" id="PTHR32089">
    <property type="entry name" value="METHYL-ACCEPTING CHEMOTAXIS PROTEIN MCPB"/>
    <property type="match status" value="1"/>
</dbReference>
<keyword evidence="5" id="KW-0472">Membrane</keyword>
<dbReference type="Proteomes" id="UP000184310">
    <property type="component" value="Unassembled WGS sequence"/>
</dbReference>
<evidence type="ECO:0000313" key="9">
    <source>
        <dbReference type="Proteomes" id="UP000184310"/>
    </source>
</evidence>
<accession>A0A1M6D948</accession>
<feature type="domain" description="HAMP" evidence="7">
    <location>
        <begin position="211"/>
        <end position="263"/>
    </location>
</feature>
<dbReference type="InterPro" id="IPR004089">
    <property type="entry name" value="MCPsignal_dom"/>
</dbReference>
<keyword evidence="5" id="KW-1133">Transmembrane helix</keyword>
<dbReference type="SMART" id="SM00304">
    <property type="entry name" value="HAMP"/>
    <property type="match status" value="2"/>
</dbReference>
<name>A0A1M6D948_9CLOT</name>
<reference evidence="8 9" key="1">
    <citation type="submission" date="2016-11" db="EMBL/GenBank/DDBJ databases">
        <authorList>
            <person name="Jaros S."/>
            <person name="Januszkiewicz K."/>
            <person name="Wedrychowicz H."/>
        </authorList>
    </citation>
    <scope>NUCLEOTIDE SEQUENCE [LARGE SCALE GENOMIC DNA]</scope>
    <source>
        <strain evidence="8 9">DSM 21758</strain>
    </source>
</reference>
<sequence>MFKNLKVRIKIIVLSSTALILLLLMAVLGYINISRANSKVNSMYKDKLLAIEYLNDSKAQARAVEADIYYIILNVDDKDKQRGKKEDIDKRIQQFSDDITAYKQTPLDKSEVDSLQVLEKNLESYRVLRDNVIKLALDEKQKEAIEEFRKIENLENEFQKNLQDLTDYAKKEAEKVNNENNLEYEKVRMEFTVILGIAIIVGIIVTRIISRSIIVPLNKIKCFAERLQNNNFTEYIEITRTDEFGHTGVALNAAQKQIVELIKEVSNSVQDLSSGSEELSATVEEMTTKFEEINKEVEEIAADMQDASAGAEEVSASSQEVDTNIQALSRQAAEGSNKSEHIKNNANEVKENSGIVAKNTDKIAEEKKEKILAALKKAEVVDDIRVMADTIQEISTQTNLLALNAAIEAARAGEQGKGFSVVADEVRKLAEESSQAVIRIQETIREVSDAFLELKENSNQVLEFINIDIKNQFSEFIKTGNEYYNDAEFVANMSQHIASMSEEIAATVEQVSMAVQEMAIQTQKSSESSEVIKAGVSEATIGMEQVSISAQTQSEMAKKLSEIVQKFKV</sequence>
<feature type="coiled-coil region" evidence="4">
    <location>
        <begin position="251"/>
        <end position="303"/>
    </location>
</feature>
<dbReference type="PANTHER" id="PTHR32089:SF112">
    <property type="entry name" value="LYSOZYME-LIKE PROTEIN-RELATED"/>
    <property type="match status" value="1"/>
</dbReference>
<dbReference type="Pfam" id="PF00672">
    <property type="entry name" value="HAMP"/>
    <property type="match status" value="1"/>
</dbReference>
<dbReference type="Gene3D" id="1.10.287.950">
    <property type="entry name" value="Methyl-accepting chemotaxis protein"/>
    <property type="match status" value="1"/>
</dbReference>
<proteinExistence type="inferred from homology"/>
<gene>
    <name evidence="8" type="ORF">SAMN02745163_00665</name>
</gene>
<dbReference type="EMBL" id="FQZB01000004">
    <property type="protein sequence ID" value="SHI69733.1"/>
    <property type="molecule type" value="Genomic_DNA"/>
</dbReference>
<keyword evidence="5" id="KW-0812">Transmembrane</keyword>
<dbReference type="PROSITE" id="PS50885">
    <property type="entry name" value="HAMP"/>
    <property type="match status" value="1"/>
</dbReference>
<dbReference type="AlphaFoldDB" id="A0A1M6D948"/>
<keyword evidence="4" id="KW-0175">Coiled coil</keyword>
<evidence type="ECO:0000313" key="8">
    <source>
        <dbReference type="EMBL" id="SHI69733.1"/>
    </source>
</evidence>
<evidence type="ECO:0000259" key="7">
    <source>
        <dbReference type="PROSITE" id="PS50885"/>
    </source>
</evidence>
<dbReference type="STRING" id="1121302.SAMN02745163_00665"/>
<evidence type="ECO:0000256" key="5">
    <source>
        <dbReference type="SAM" id="Phobius"/>
    </source>
</evidence>
<dbReference type="PRINTS" id="PR00260">
    <property type="entry name" value="CHEMTRNSDUCR"/>
</dbReference>
<keyword evidence="1 3" id="KW-0807">Transducer</keyword>
<comment type="similarity">
    <text evidence="2">Belongs to the methyl-accepting chemotaxis (MCP) protein family.</text>
</comment>
<dbReference type="OrthoDB" id="1887545at2"/>
<dbReference type="Pfam" id="PF12729">
    <property type="entry name" value="4HB_MCP_1"/>
    <property type="match status" value="1"/>
</dbReference>
<protein>
    <submittedName>
        <fullName evidence="8">Methyl-accepting chemotaxis protein</fullName>
    </submittedName>
</protein>
<feature type="transmembrane region" description="Helical" evidence="5">
    <location>
        <begin position="191"/>
        <end position="209"/>
    </location>
</feature>
<organism evidence="8 9">
    <name type="scientific">Clostridium cavendishii DSM 21758</name>
    <dbReference type="NCBI Taxonomy" id="1121302"/>
    <lineage>
        <taxon>Bacteria</taxon>
        <taxon>Bacillati</taxon>
        <taxon>Bacillota</taxon>
        <taxon>Clostridia</taxon>
        <taxon>Eubacteriales</taxon>
        <taxon>Clostridiaceae</taxon>
        <taxon>Clostridium</taxon>
    </lineage>
</organism>
<dbReference type="InterPro" id="IPR024478">
    <property type="entry name" value="HlyB_4HB_MCP"/>
</dbReference>
<feature type="domain" description="Methyl-accepting transducer" evidence="6">
    <location>
        <begin position="268"/>
        <end position="533"/>
    </location>
</feature>
<dbReference type="Pfam" id="PF00015">
    <property type="entry name" value="MCPsignal"/>
    <property type="match status" value="1"/>
</dbReference>
<dbReference type="PROSITE" id="PS50111">
    <property type="entry name" value="CHEMOTAXIS_TRANSDUC_2"/>
    <property type="match status" value="1"/>
</dbReference>
<evidence type="ECO:0000256" key="3">
    <source>
        <dbReference type="PROSITE-ProRule" id="PRU00284"/>
    </source>
</evidence>
<feature type="coiled-coil region" evidence="4">
    <location>
        <begin position="137"/>
        <end position="190"/>
    </location>
</feature>
<evidence type="ECO:0000256" key="4">
    <source>
        <dbReference type="SAM" id="Coils"/>
    </source>
</evidence>
<dbReference type="InterPro" id="IPR003660">
    <property type="entry name" value="HAMP_dom"/>
</dbReference>
<dbReference type="GO" id="GO:0016020">
    <property type="term" value="C:membrane"/>
    <property type="evidence" value="ECO:0007669"/>
    <property type="project" value="InterPro"/>
</dbReference>
<evidence type="ECO:0000259" key="6">
    <source>
        <dbReference type="PROSITE" id="PS50111"/>
    </source>
</evidence>
<dbReference type="SUPFAM" id="SSF58104">
    <property type="entry name" value="Methyl-accepting chemotaxis protein (MCP) signaling domain"/>
    <property type="match status" value="1"/>
</dbReference>
<dbReference type="SMART" id="SM00283">
    <property type="entry name" value="MA"/>
    <property type="match status" value="1"/>
</dbReference>